<dbReference type="InterPro" id="IPR017441">
    <property type="entry name" value="Protein_kinase_ATP_BS"/>
</dbReference>
<gene>
    <name evidence="10" type="ORF">PROFUN_06558</name>
</gene>
<dbReference type="STRING" id="1890364.A0A2P6MRU6"/>
<dbReference type="SMART" id="SM00220">
    <property type="entry name" value="S_TKc"/>
    <property type="match status" value="1"/>
</dbReference>
<sequence>MREHEPTETATTFTSTVSQFSTPLSLRDSLKTYVVPASSGNLATLPNLSAASPLTPVGASQTTTVTRCLAGKRTLQCSTGFLLHSLLPTHSMIAPERYELYAKIGGGTYGTVYSAYDWEKDRDVAIKRLDNRGTQDDRVLNEIKVSTVVSGVEGVATFHGFFRSSNLTCLVFDKIDGVDLFTLMEKRGFLPVDEKAARDILSAVAHTLSGCHTRGIAHRDLKLENIMVDANGCVFLVDFGLASIMRKVEGKERPTKDICGSIKYMAPEYLNRKRVMSTKMDSWALGVTAYILLYGEFPYDEDDLYALSLGLTCVEIPRVTSDGTEISLDIRQKLADLLHVDPEERASVDILM</sequence>
<dbReference type="PROSITE" id="PS00107">
    <property type="entry name" value="PROTEIN_KINASE_ATP"/>
    <property type="match status" value="1"/>
</dbReference>
<dbReference type="Gene3D" id="1.10.510.10">
    <property type="entry name" value="Transferase(Phosphotransferase) domain 1"/>
    <property type="match status" value="1"/>
</dbReference>
<feature type="domain" description="Protein kinase" evidence="9">
    <location>
        <begin position="98"/>
        <end position="352"/>
    </location>
</feature>
<dbReference type="PROSITE" id="PS50011">
    <property type="entry name" value="PROTEIN_KINASE_DOM"/>
    <property type="match status" value="1"/>
</dbReference>
<organism evidence="10 11">
    <name type="scientific">Planoprotostelium fungivorum</name>
    <dbReference type="NCBI Taxonomy" id="1890364"/>
    <lineage>
        <taxon>Eukaryota</taxon>
        <taxon>Amoebozoa</taxon>
        <taxon>Evosea</taxon>
        <taxon>Variosea</taxon>
        <taxon>Cavosteliida</taxon>
        <taxon>Cavosteliaceae</taxon>
        <taxon>Planoprotostelium</taxon>
    </lineage>
</organism>
<evidence type="ECO:0000259" key="9">
    <source>
        <dbReference type="PROSITE" id="PS50011"/>
    </source>
</evidence>
<dbReference type="InParanoid" id="A0A2P6MRU6"/>
<keyword evidence="4 7" id="KW-0547">Nucleotide-binding</keyword>
<keyword evidence="1 8" id="KW-0723">Serine/threonine-protein kinase</keyword>
<dbReference type="Pfam" id="PF00069">
    <property type="entry name" value="Pkinase"/>
    <property type="match status" value="1"/>
</dbReference>
<dbReference type="EMBL" id="MDYQ01000463">
    <property type="protein sequence ID" value="PRP74429.1"/>
    <property type="molecule type" value="Genomic_DNA"/>
</dbReference>
<keyword evidence="5 10" id="KW-0418">Kinase</keyword>
<evidence type="ECO:0000256" key="1">
    <source>
        <dbReference type="ARBA" id="ARBA00022527"/>
    </source>
</evidence>
<accession>A0A2P6MRU6</accession>
<evidence type="ECO:0000313" key="10">
    <source>
        <dbReference type="EMBL" id="PRP74429.1"/>
    </source>
</evidence>
<evidence type="ECO:0000256" key="4">
    <source>
        <dbReference type="ARBA" id="ARBA00022741"/>
    </source>
</evidence>
<dbReference type="Proteomes" id="UP000241769">
    <property type="component" value="Unassembled WGS sequence"/>
</dbReference>
<evidence type="ECO:0000313" key="11">
    <source>
        <dbReference type="Proteomes" id="UP000241769"/>
    </source>
</evidence>
<evidence type="ECO:0000256" key="2">
    <source>
        <dbReference type="ARBA" id="ARBA00022553"/>
    </source>
</evidence>
<keyword evidence="2" id="KW-0597">Phosphoprotein</keyword>
<feature type="binding site" evidence="7">
    <location>
        <position position="127"/>
    </location>
    <ligand>
        <name>ATP</name>
        <dbReference type="ChEBI" id="CHEBI:30616"/>
    </ligand>
</feature>
<evidence type="ECO:0000256" key="8">
    <source>
        <dbReference type="RuleBase" id="RU000304"/>
    </source>
</evidence>
<keyword evidence="11" id="KW-1185">Reference proteome</keyword>
<dbReference type="InterPro" id="IPR011009">
    <property type="entry name" value="Kinase-like_dom_sf"/>
</dbReference>
<dbReference type="GO" id="GO:0004674">
    <property type="term" value="F:protein serine/threonine kinase activity"/>
    <property type="evidence" value="ECO:0007669"/>
    <property type="project" value="UniProtKB-KW"/>
</dbReference>
<evidence type="ECO:0000256" key="6">
    <source>
        <dbReference type="ARBA" id="ARBA00022840"/>
    </source>
</evidence>
<evidence type="ECO:0000256" key="5">
    <source>
        <dbReference type="ARBA" id="ARBA00022777"/>
    </source>
</evidence>
<dbReference type="GO" id="GO:0005524">
    <property type="term" value="F:ATP binding"/>
    <property type="evidence" value="ECO:0007669"/>
    <property type="project" value="UniProtKB-UniRule"/>
</dbReference>
<comment type="caution">
    <text evidence="10">The sequence shown here is derived from an EMBL/GenBank/DDBJ whole genome shotgun (WGS) entry which is preliminary data.</text>
</comment>
<evidence type="ECO:0000256" key="7">
    <source>
        <dbReference type="PROSITE-ProRule" id="PRU10141"/>
    </source>
</evidence>
<dbReference type="OrthoDB" id="541276at2759"/>
<proteinExistence type="inferred from homology"/>
<dbReference type="InterPro" id="IPR000719">
    <property type="entry name" value="Prot_kinase_dom"/>
</dbReference>
<reference evidence="10 11" key="1">
    <citation type="journal article" date="2018" name="Genome Biol. Evol.">
        <title>Multiple Roots of Fruiting Body Formation in Amoebozoa.</title>
        <authorList>
            <person name="Hillmann F."/>
            <person name="Forbes G."/>
            <person name="Novohradska S."/>
            <person name="Ferling I."/>
            <person name="Riege K."/>
            <person name="Groth M."/>
            <person name="Westermann M."/>
            <person name="Marz M."/>
            <person name="Spaller T."/>
            <person name="Winckler T."/>
            <person name="Schaap P."/>
            <person name="Glockner G."/>
        </authorList>
    </citation>
    <scope>NUCLEOTIDE SEQUENCE [LARGE SCALE GENOMIC DNA]</scope>
    <source>
        <strain evidence="10 11">Jena</strain>
    </source>
</reference>
<dbReference type="SUPFAM" id="SSF56112">
    <property type="entry name" value="Protein kinase-like (PK-like)"/>
    <property type="match status" value="1"/>
</dbReference>
<dbReference type="PANTHER" id="PTHR24351">
    <property type="entry name" value="RIBOSOMAL PROTEIN S6 KINASE"/>
    <property type="match status" value="1"/>
</dbReference>
<name>A0A2P6MRU6_9EUKA</name>
<evidence type="ECO:0000256" key="3">
    <source>
        <dbReference type="ARBA" id="ARBA00022679"/>
    </source>
</evidence>
<dbReference type="AlphaFoldDB" id="A0A2P6MRU6"/>
<keyword evidence="6 7" id="KW-0067">ATP-binding</keyword>
<protein>
    <submittedName>
        <fullName evidence="10">NUAK family SNF1-like kinase 1-like</fullName>
    </submittedName>
</protein>
<dbReference type="InterPro" id="IPR008271">
    <property type="entry name" value="Ser/Thr_kinase_AS"/>
</dbReference>
<comment type="similarity">
    <text evidence="8">Belongs to the protein kinase superfamily.</text>
</comment>
<keyword evidence="3" id="KW-0808">Transferase</keyword>
<dbReference type="PROSITE" id="PS00108">
    <property type="entry name" value="PROTEIN_KINASE_ST"/>
    <property type="match status" value="1"/>
</dbReference>